<dbReference type="EMBL" id="VLKU01000010">
    <property type="protein sequence ID" value="TWI31194.1"/>
    <property type="molecule type" value="Genomic_DNA"/>
</dbReference>
<evidence type="ECO:0000313" key="1">
    <source>
        <dbReference type="EMBL" id="TWI31194.1"/>
    </source>
</evidence>
<accession>A0A562NGH1</accession>
<dbReference type="AlphaFoldDB" id="A0A562NGH1"/>
<name>A0A562NGH1_9RHOB</name>
<evidence type="ECO:0000313" key="2">
    <source>
        <dbReference type="Proteomes" id="UP000316225"/>
    </source>
</evidence>
<protein>
    <submittedName>
        <fullName evidence="1">Uncharacterized protein</fullName>
    </submittedName>
</protein>
<dbReference type="Proteomes" id="UP000316225">
    <property type="component" value="Unassembled WGS sequence"/>
</dbReference>
<organism evidence="1 2">
    <name type="scientific">Paracoccus sulfuroxidans</name>
    <dbReference type="NCBI Taxonomy" id="384678"/>
    <lineage>
        <taxon>Bacteria</taxon>
        <taxon>Pseudomonadati</taxon>
        <taxon>Pseudomonadota</taxon>
        <taxon>Alphaproteobacteria</taxon>
        <taxon>Rhodobacterales</taxon>
        <taxon>Paracoccaceae</taxon>
        <taxon>Paracoccus</taxon>
    </lineage>
</organism>
<dbReference type="RefSeq" id="WP_277872904.1">
    <property type="nucleotide sequence ID" value="NZ_VLKU01000010.1"/>
</dbReference>
<proteinExistence type="predicted"/>
<sequence length="40" mass="4495">MRNGSFAVGYVTRFAPYTAGNDIDFDSWIQMLQSYQTATA</sequence>
<reference evidence="1 2" key="1">
    <citation type="journal article" date="2015" name="Stand. Genomic Sci.">
        <title>Genomic Encyclopedia of Bacterial and Archaeal Type Strains, Phase III: the genomes of soil and plant-associated and newly described type strains.</title>
        <authorList>
            <person name="Whitman W.B."/>
            <person name="Woyke T."/>
            <person name="Klenk H.P."/>
            <person name="Zhou Y."/>
            <person name="Lilburn T.G."/>
            <person name="Beck B.J."/>
            <person name="De Vos P."/>
            <person name="Vandamme P."/>
            <person name="Eisen J.A."/>
            <person name="Garrity G."/>
            <person name="Hugenholtz P."/>
            <person name="Kyrpides N.C."/>
        </authorList>
    </citation>
    <scope>NUCLEOTIDE SEQUENCE [LARGE SCALE GENOMIC DNA]</scope>
    <source>
        <strain evidence="1 2">CGMCC 1.5364</strain>
    </source>
</reference>
<gene>
    <name evidence="1" type="ORF">IQ24_03052</name>
</gene>
<keyword evidence="2" id="KW-1185">Reference proteome</keyword>
<comment type="caution">
    <text evidence="1">The sequence shown here is derived from an EMBL/GenBank/DDBJ whole genome shotgun (WGS) entry which is preliminary data.</text>
</comment>